<gene>
    <name evidence="2" type="ORF">GCM10015535_64200</name>
</gene>
<dbReference type="RefSeq" id="WP_308434269.1">
    <property type="nucleotide sequence ID" value="NZ_BMTF01000034.1"/>
</dbReference>
<reference evidence="3" key="1">
    <citation type="journal article" date="2019" name="Int. J. Syst. Evol. Microbiol.">
        <title>The Global Catalogue of Microorganisms (GCM) 10K type strain sequencing project: providing services to taxonomists for standard genome sequencing and annotation.</title>
        <authorList>
            <consortium name="The Broad Institute Genomics Platform"/>
            <consortium name="The Broad Institute Genome Sequencing Center for Infectious Disease"/>
            <person name="Wu L."/>
            <person name="Ma J."/>
        </authorList>
    </citation>
    <scope>NUCLEOTIDE SEQUENCE [LARGE SCALE GENOMIC DNA]</scope>
    <source>
        <strain evidence="3">JCM 4376</strain>
    </source>
</reference>
<dbReference type="InterPro" id="IPR046241">
    <property type="entry name" value="DUF6274"/>
</dbReference>
<evidence type="ECO:0000313" key="3">
    <source>
        <dbReference type="Proteomes" id="UP000660675"/>
    </source>
</evidence>
<organism evidence="2 3">
    <name type="scientific">Streptomyces gelaticus</name>
    <dbReference type="NCBI Taxonomy" id="285446"/>
    <lineage>
        <taxon>Bacteria</taxon>
        <taxon>Bacillati</taxon>
        <taxon>Actinomycetota</taxon>
        <taxon>Actinomycetes</taxon>
        <taxon>Kitasatosporales</taxon>
        <taxon>Streptomycetaceae</taxon>
        <taxon>Streptomyces</taxon>
    </lineage>
</organism>
<comment type="caution">
    <text evidence="2">The sequence shown here is derived from an EMBL/GenBank/DDBJ whole genome shotgun (WGS) entry which is preliminary data.</text>
</comment>
<evidence type="ECO:0000256" key="1">
    <source>
        <dbReference type="SAM" id="MobiDB-lite"/>
    </source>
</evidence>
<name>A0ABQ2W8L5_9ACTN</name>
<proteinExistence type="predicted"/>
<accession>A0ABQ2W8L5</accession>
<dbReference type="EMBL" id="BMTF01000034">
    <property type="protein sequence ID" value="GGV95861.1"/>
    <property type="molecule type" value="Genomic_DNA"/>
</dbReference>
<dbReference type="Proteomes" id="UP000660675">
    <property type="component" value="Unassembled WGS sequence"/>
</dbReference>
<feature type="region of interest" description="Disordered" evidence="1">
    <location>
        <begin position="64"/>
        <end position="83"/>
    </location>
</feature>
<keyword evidence="3" id="KW-1185">Reference proteome</keyword>
<evidence type="ECO:0000313" key="2">
    <source>
        <dbReference type="EMBL" id="GGV95861.1"/>
    </source>
</evidence>
<dbReference type="Pfam" id="PF19790">
    <property type="entry name" value="DUF6274"/>
    <property type="match status" value="1"/>
</dbReference>
<protein>
    <submittedName>
        <fullName evidence="2">Uncharacterized protein</fullName>
    </submittedName>
</protein>
<sequence length="120" mass="12806">MHRCGAEVVRMAASAPHETRTLLRALPAAASGCRHLNPTRPAHRRLLRPATGPVTARRTGFRPEAVGFTPGRQDGLWSEGRKSPGAMTNGAAFRFPAVAGSYSVRGAQCDGSHRKSFTKG</sequence>